<accession>A0A0E0AJK1</accession>
<dbReference type="Gramene" id="OGLUM07G13070.1">
    <property type="protein sequence ID" value="OGLUM07G13070.1"/>
    <property type="gene ID" value="OGLUM07G13070"/>
</dbReference>
<feature type="compositionally biased region" description="Low complexity" evidence="1">
    <location>
        <begin position="283"/>
        <end position="296"/>
    </location>
</feature>
<dbReference type="eggNOG" id="ENOG502RZB1">
    <property type="taxonomic scope" value="Eukaryota"/>
</dbReference>
<reference evidence="2" key="2">
    <citation type="submission" date="2018-05" db="EMBL/GenBank/DDBJ databases">
        <title>OgluRS3 (Oryza glumaepatula Reference Sequence Version 3).</title>
        <authorList>
            <person name="Zhang J."/>
            <person name="Kudrna D."/>
            <person name="Lee S."/>
            <person name="Talag J."/>
            <person name="Welchert J."/>
            <person name="Wing R.A."/>
        </authorList>
    </citation>
    <scope>NUCLEOTIDE SEQUENCE [LARGE SCALE GENOMIC DNA]</scope>
</reference>
<keyword evidence="3" id="KW-1185">Reference proteome</keyword>
<name>A0A0E0AJK1_9ORYZ</name>
<feature type="compositionally biased region" description="Low complexity" evidence="1">
    <location>
        <begin position="53"/>
        <end position="63"/>
    </location>
</feature>
<feature type="region of interest" description="Disordered" evidence="1">
    <location>
        <begin position="1"/>
        <end position="111"/>
    </location>
</feature>
<protein>
    <submittedName>
        <fullName evidence="2">Uncharacterized protein</fullName>
    </submittedName>
</protein>
<sequence>MSATTNPRSDRWSVCLFSLKPRTIPTRREKPSPADQNHPPRRRRRHRRRKQFVSPVGVRPVVRSMDRRPPLAVSPRRLRPRPHRAAAAGAAPRPPVACSVQTPPGSIKKATTPMRSSFCALPTSRLEPTPRAKLDFAAAPSPARAAVAAGKENRHVDDEVSLDLTAMAMPTPTPTWTASPLPPPTSPLFERGRLYDLYSARRNERLKRKHGFPAGEEEAEAMAADPCVAVELSKRRGAKKMTGAESVRRSMPAAADFSAAGRAATSTLGLRSSLRSSKEMKKTSAASSSFAGAKSPAAKERRASTRSSARRF</sequence>
<feature type="compositionally biased region" description="Low complexity" evidence="1">
    <location>
        <begin position="253"/>
        <end position="275"/>
    </location>
</feature>
<feature type="compositionally biased region" description="Basic residues" evidence="1">
    <location>
        <begin position="39"/>
        <end position="51"/>
    </location>
</feature>
<organism evidence="2">
    <name type="scientific">Oryza glumipatula</name>
    <dbReference type="NCBI Taxonomy" id="40148"/>
    <lineage>
        <taxon>Eukaryota</taxon>
        <taxon>Viridiplantae</taxon>
        <taxon>Streptophyta</taxon>
        <taxon>Embryophyta</taxon>
        <taxon>Tracheophyta</taxon>
        <taxon>Spermatophyta</taxon>
        <taxon>Magnoliopsida</taxon>
        <taxon>Liliopsida</taxon>
        <taxon>Poales</taxon>
        <taxon>Poaceae</taxon>
        <taxon>BOP clade</taxon>
        <taxon>Oryzoideae</taxon>
        <taxon>Oryzeae</taxon>
        <taxon>Oryzinae</taxon>
        <taxon>Oryza</taxon>
    </lineage>
</organism>
<dbReference type="PANTHER" id="PTHR37259:SF2">
    <property type="entry name" value="OS07G0474300 PROTEIN"/>
    <property type="match status" value="1"/>
</dbReference>
<dbReference type="Proteomes" id="UP000026961">
    <property type="component" value="Chromosome 7"/>
</dbReference>
<evidence type="ECO:0000313" key="2">
    <source>
        <dbReference type="EnsemblPlants" id="OGLUM07G13070.1"/>
    </source>
</evidence>
<proteinExistence type="predicted"/>
<dbReference type="PANTHER" id="PTHR37259">
    <property type="entry name" value="OS07G0474300 PROTEIN"/>
    <property type="match status" value="1"/>
</dbReference>
<feature type="region of interest" description="Disordered" evidence="1">
    <location>
        <begin position="236"/>
        <end position="312"/>
    </location>
</feature>
<dbReference type="STRING" id="40148.A0A0E0AJK1"/>
<evidence type="ECO:0000256" key="1">
    <source>
        <dbReference type="SAM" id="MobiDB-lite"/>
    </source>
</evidence>
<dbReference type="EnsemblPlants" id="OGLUM07G13070.1">
    <property type="protein sequence ID" value="OGLUM07G13070.1"/>
    <property type="gene ID" value="OGLUM07G13070"/>
</dbReference>
<dbReference type="AlphaFoldDB" id="A0A0E0AJK1"/>
<evidence type="ECO:0000313" key="3">
    <source>
        <dbReference type="Proteomes" id="UP000026961"/>
    </source>
</evidence>
<reference evidence="2" key="1">
    <citation type="submission" date="2015-04" db="UniProtKB">
        <authorList>
            <consortium name="EnsemblPlants"/>
        </authorList>
    </citation>
    <scope>IDENTIFICATION</scope>
</reference>